<feature type="transmembrane region" description="Helical" evidence="1">
    <location>
        <begin position="85"/>
        <end position="107"/>
    </location>
</feature>
<dbReference type="AlphaFoldDB" id="A0A1F7Y966"/>
<feature type="transmembrane region" description="Helical" evidence="1">
    <location>
        <begin position="248"/>
        <end position="275"/>
    </location>
</feature>
<dbReference type="EMBL" id="MGGI01000036">
    <property type="protein sequence ID" value="OGM23832.1"/>
    <property type="molecule type" value="Genomic_DNA"/>
</dbReference>
<gene>
    <name evidence="2" type="ORF">A2627_03495</name>
</gene>
<feature type="transmembrane region" description="Helical" evidence="1">
    <location>
        <begin position="114"/>
        <end position="130"/>
    </location>
</feature>
<feature type="transmembrane region" description="Helical" evidence="1">
    <location>
        <begin position="362"/>
        <end position="378"/>
    </location>
</feature>
<feature type="transmembrane region" description="Helical" evidence="1">
    <location>
        <begin position="136"/>
        <end position="158"/>
    </location>
</feature>
<proteinExistence type="predicted"/>
<evidence type="ECO:0000313" key="2">
    <source>
        <dbReference type="EMBL" id="OGM23832.1"/>
    </source>
</evidence>
<protein>
    <recommendedName>
        <fullName evidence="4">Glycosyltransferase RgtA/B/C/D-like domain-containing protein</fullName>
    </recommendedName>
</protein>
<feature type="transmembrane region" description="Helical" evidence="1">
    <location>
        <begin position="295"/>
        <end position="322"/>
    </location>
</feature>
<feature type="transmembrane region" description="Helical" evidence="1">
    <location>
        <begin position="390"/>
        <end position="406"/>
    </location>
</feature>
<feature type="transmembrane region" description="Helical" evidence="1">
    <location>
        <begin position="211"/>
        <end position="228"/>
    </location>
</feature>
<organism evidence="2 3">
    <name type="scientific">Candidatus Woesebacteria bacterium RIFCSPHIGHO2_01_FULL_39_28</name>
    <dbReference type="NCBI Taxonomy" id="1802496"/>
    <lineage>
        <taxon>Bacteria</taxon>
        <taxon>Candidatus Woeseibacteriota</taxon>
    </lineage>
</organism>
<feature type="transmembrane region" description="Helical" evidence="1">
    <location>
        <begin position="334"/>
        <end position="350"/>
    </location>
</feature>
<keyword evidence="1" id="KW-0472">Membrane</keyword>
<feature type="transmembrane region" description="Helical" evidence="1">
    <location>
        <begin position="9"/>
        <end position="32"/>
    </location>
</feature>
<reference evidence="2 3" key="1">
    <citation type="journal article" date="2016" name="Nat. Commun.">
        <title>Thousands of microbial genomes shed light on interconnected biogeochemical processes in an aquifer system.</title>
        <authorList>
            <person name="Anantharaman K."/>
            <person name="Brown C.T."/>
            <person name="Hug L.A."/>
            <person name="Sharon I."/>
            <person name="Castelle C.J."/>
            <person name="Probst A.J."/>
            <person name="Thomas B.C."/>
            <person name="Singh A."/>
            <person name="Wilkins M.J."/>
            <person name="Karaoz U."/>
            <person name="Brodie E.L."/>
            <person name="Williams K.H."/>
            <person name="Hubbard S.S."/>
            <person name="Banfield J.F."/>
        </authorList>
    </citation>
    <scope>NUCLEOTIDE SEQUENCE [LARGE SCALE GENOMIC DNA]</scope>
</reference>
<feature type="transmembrane region" description="Helical" evidence="1">
    <location>
        <begin position="170"/>
        <end position="199"/>
    </location>
</feature>
<sequence>MKNFKNRSLFIYGFFLTCLISIAYWKIFSIFYQQDEWLTFGRGLVVDSVYDLFAGRNIFQILLGEGRFIPFVIGNSFFKYFPLNAMPFALLSLLFHLVNSLLVFGLAKRFLKNDLLAFLGALFFGINSVSSSAVSWFGTSLGTLPSLTFVLAAVYTFFKHLDGQKRHWPLVSFLFLYFSLFFKEIGIHLFLILPLLGLLFRKEKLKKFVGAYWYFFAFFLLNLVVRLLQMRSLEADQAALFLTNTSYYFWQIILVRAILYSLTSFSLVFIPASSFVEFGRMVTRIYYPFIPSEHFLLLSQTAVLDMLSLLLTLLVFLVAAFLTRKSSKIEKSSVLFWVGFTLTSVIPYVVISKNYAYLESRYYYLTAASAGLIFAYLAKKVFYLAKSFKFRVVTVFVVIFFLHWHSKELLKDLQLQRDVSQERISFLTQLAGYVPTLEGDKNVFFITSDADYYQIGNKVPFQQGTGYTLMVRYFRSGKIPREFLDEPHNVFQPFLYALASQGYNDLNGKGFGYYWDENLLKEDIKQKKFSYDDVLSLYYDSKAKTLIKKQL</sequence>
<dbReference type="Proteomes" id="UP000178851">
    <property type="component" value="Unassembled WGS sequence"/>
</dbReference>
<accession>A0A1F7Y966</accession>
<evidence type="ECO:0008006" key="4">
    <source>
        <dbReference type="Google" id="ProtNLM"/>
    </source>
</evidence>
<name>A0A1F7Y966_9BACT</name>
<evidence type="ECO:0000313" key="3">
    <source>
        <dbReference type="Proteomes" id="UP000178851"/>
    </source>
</evidence>
<keyword evidence="1" id="KW-1133">Transmembrane helix</keyword>
<evidence type="ECO:0000256" key="1">
    <source>
        <dbReference type="SAM" id="Phobius"/>
    </source>
</evidence>
<keyword evidence="1" id="KW-0812">Transmembrane</keyword>
<comment type="caution">
    <text evidence="2">The sequence shown here is derived from an EMBL/GenBank/DDBJ whole genome shotgun (WGS) entry which is preliminary data.</text>
</comment>